<evidence type="ECO:0000313" key="4">
    <source>
        <dbReference type="RefSeq" id="XP_070855034.1"/>
    </source>
</evidence>
<keyword evidence="1" id="KW-0175">Coiled coil</keyword>
<feature type="coiled-coil region" evidence="1">
    <location>
        <begin position="499"/>
        <end position="549"/>
    </location>
</feature>
<feature type="compositionally biased region" description="Polar residues" evidence="2">
    <location>
        <begin position="983"/>
        <end position="999"/>
    </location>
</feature>
<feature type="compositionally biased region" description="Basic and acidic residues" evidence="2">
    <location>
        <begin position="705"/>
        <end position="717"/>
    </location>
</feature>
<feature type="compositionally biased region" description="Polar residues" evidence="2">
    <location>
        <begin position="823"/>
        <end position="843"/>
    </location>
</feature>
<organism evidence="3 4">
    <name type="scientific">Drosophila suzukii</name>
    <name type="common">Spotted-wing drosophila fruit fly</name>
    <dbReference type="NCBI Taxonomy" id="28584"/>
    <lineage>
        <taxon>Eukaryota</taxon>
        <taxon>Metazoa</taxon>
        <taxon>Ecdysozoa</taxon>
        <taxon>Arthropoda</taxon>
        <taxon>Hexapoda</taxon>
        <taxon>Insecta</taxon>
        <taxon>Pterygota</taxon>
        <taxon>Neoptera</taxon>
        <taxon>Endopterygota</taxon>
        <taxon>Diptera</taxon>
        <taxon>Brachycera</taxon>
        <taxon>Muscomorpha</taxon>
        <taxon>Ephydroidea</taxon>
        <taxon>Drosophilidae</taxon>
        <taxon>Drosophila</taxon>
        <taxon>Sophophora</taxon>
    </lineage>
</organism>
<proteinExistence type="predicted"/>
<feature type="compositionally biased region" description="Polar residues" evidence="2">
    <location>
        <begin position="726"/>
        <end position="742"/>
    </location>
</feature>
<dbReference type="RefSeq" id="XP_070855034.1">
    <property type="nucleotide sequence ID" value="XM_070998933.1"/>
</dbReference>
<name>A0ABM4TYI4_DROSZ</name>
<feature type="compositionally biased region" description="Polar residues" evidence="2">
    <location>
        <begin position="853"/>
        <end position="867"/>
    </location>
</feature>
<feature type="compositionally biased region" description="Low complexity" evidence="2">
    <location>
        <begin position="1120"/>
        <end position="1137"/>
    </location>
</feature>
<feature type="compositionally biased region" description="Basic and acidic residues" evidence="2">
    <location>
        <begin position="968"/>
        <end position="977"/>
    </location>
</feature>
<evidence type="ECO:0000256" key="2">
    <source>
        <dbReference type="SAM" id="MobiDB-lite"/>
    </source>
</evidence>
<dbReference type="Proteomes" id="UP001652628">
    <property type="component" value="Unplaced"/>
</dbReference>
<reference evidence="4" key="1">
    <citation type="submission" date="2025-08" db="UniProtKB">
        <authorList>
            <consortium name="RefSeq"/>
        </authorList>
    </citation>
    <scope>IDENTIFICATION</scope>
</reference>
<feature type="coiled-coil region" evidence="1">
    <location>
        <begin position="284"/>
        <end position="321"/>
    </location>
</feature>
<gene>
    <name evidence="4" type="primary">LOC139354692</name>
</gene>
<evidence type="ECO:0000256" key="1">
    <source>
        <dbReference type="SAM" id="Coils"/>
    </source>
</evidence>
<feature type="compositionally biased region" description="Gly residues" evidence="2">
    <location>
        <begin position="934"/>
        <end position="950"/>
    </location>
</feature>
<evidence type="ECO:0000313" key="3">
    <source>
        <dbReference type="Proteomes" id="UP001652628"/>
    </source>
</evidence>
<feature type="region of interest" description="Disordered" evidence="2">
    <location>
        <begin position="692"/>
        <end position="1153"/>
    </location>
</feature>
<keyword evidence="3" id="KW-1185">Reference proteome</keyword>
<feature type="coiled-coil region" evidence="1">
    <location>
        <begin position="614"/>
        <end position="672"/>
    </location>
</feature>
<dbReference type="GeneID" id="139354692"/>
<accession>A0ABM4TYI4</accession>
<protein>
    <submittedName>
        <fullName evidence="4">Uncharacterized protein isoform X1</fullName>
    </submittedName>
</protein>
<sequence>MAFSTQKEFFHIPFINGSYDLDCRRVCVNLKTYPSTVDDRCWSANEEKKSRFVVDMVACNKSHENKSIKSERRNEYMEFGSLDDYGSDMILKDSLINAADDTIDLLHDLMVRNHIICEQLPISGDKLVTSKEESAEIKRIMTERYNPEKAEALKMKVINLANANKIGSQDLKEFNKIQKGIDDMNKAQEILQAENSYLKRIIEKQSIRCRLDNLQIDPELSTDVQYLQEKINDLVKEVSLLRQTEDMLIRKCAKMCRGECSQTPRSHGDYRNNAFLLEQDISNIEIILQERNALRKKCKQLEALGDKVSALEIKANAAEHLTGDLEENLSQQNQYINDMQQEMQHMQSYYESKVNKAKGIEETLKFRCKQMMQELLSAKCAAQKIECQKIEIDELRRELLNRSIALNAYDCQYQQLMIVICELNQRYCNENCDRPGTDPASCSPEMGDELAFYTRATLDHIMNELCKQSDCFKDINQKRNSGDPSINSLEDCTRELERLRDLINDNRVLSEANKNLESADSMKDCNQELRRLKNLLKQKDGQLDVLMDENDCLCEAAELSKKKLDDLDYQVQKLDEDTRYMEHGIVESIGLIQDIGDVAQENEWLKEQVSNLKDSEARQLIDDLSKQLDDCREQFRTAQEINKALGETLQELGISSNEIENKIKEKKELERNPLGQDLSEKEVPRDQIRESYHGIGESASVGFETKGKNEAGDDAVKGTETFAPEVSSNDTGKASGTDQRQAPGSGAGKGPSVVQDQATGSREKGPAVGPQEQRGALDGEQGVVSRPTQGTEVDAVNKTGATVEKTGEGSKGEGISDTGKTAKASTVQNTTITEPSVGPTPTQRVGPGGGQQAGHSVTQGQPSSLQENESDAGKKVQSGAVKGIGSVPSPLQEKELNAAQKDQSGVVNEIGSGVVKIGESSKGHKTISAAPTGAGQGAGSKLGSAAGGQGAEKAGTKKEPDLSVGGKLAKDTTRVEKSAGTVGKTTNGKGAETNATQAGPATELGQRATPGAAKGLTPSIGLGQGGKPVENVGQQAEPVSGLTAGKSGGAKRGAEATPLAEDRNGRNLLQSKSGKNREIEMGPKGIGTGLQKRISKIEGAGKGYKTGPRANKGERSDALTSDSGSSARGSRGSTTPSKAGRKKKMEKRMSSRCREGGQFDDFVRHTVQSLSAGDIDGCGLERELRKILDMFVDECGFCFCKCNIPKSRFYAICHKLYHHGLHTLNFKELAYMHKRVYAAAENILPRCLFNMIVKDMYRANSSPTIIGPYISSPSKDEIHQKCCNCKSNLCCDASEEKLMRKVIRLESDIENAKMCLKNLKSIPSRLSIPRCRLNI</sequence>